<dbReference type="HOGENOM" id="CLU_004709_1_0_0"/>
<protein>
    <recommendedName>
        <fullName evidence="3">oxoglutarate dehydrogenase (succinyl-transferring)</fullName>
        <ecNumber evidence="3">1.2.4.2</ecNumber>
    </recommendedName>
</protein>
<dbReference type="eggNOG" id="COG0567">
    <property type="taxonomic scope" value="Bacteria"/>
</dbReference>
<keyword evidence="4 7" id="KW-0560">Oxidoreductase</keyword>
<organism evidence="7 8">
    <name type="scientific">Terriglobus roseus (strain DSM 18391 / NRRL B-41598 / KBS 63)</name>
    <dbReference type="NCBI Taxonomy" id="926566"/>
    <lineage>
        <taxon>Bacteria</taxon>
        <taxon>Pseudomonadati</taxon>
        <taxon>Acidobacteriota</taxon>
        <taxon>Terriglobia</taxon>
        <taxon>Terriglobales</taxon>
        <taxon>Acidobacteriaceae</taxon>
        <taxon>Terriglobus</taxon>
    </lineage>
</organism>
<keyword evidence="5" id="KW-0786">Thiamine pyrophosphate</keyword>
<dbReference type="GO" id="GO:0004591">
    <property type="term" value="F:oxoglutarate dehydrogenase (succinyl-transferring) activity"/>
    <property type="evidence" value="ECO:0007669"/>
    <property type="project" value="UniProtKB-EC"/>
</dbReference>
<reference evidence="7 8" key="1">
    <citation type="submission" date="2012-06" db="EMBL/GenBank/DDBJ databases">
        <title>Complete genome of Terriglobus roseus DSM 18391.</title>
        <authorList>
            <consortium name="US DOE Joint Genome Institute (JGI-PGF)"/>
            <person name="Lucas S."/>
            <person name="Copeland A."/>
            <person name="Lapidus A."/>
            <person name="Glavina del Rio T."/>
            <person name="Dalin E."/>
            <person name="Tice H."/>
            <person name="Bruce D."/>
            <person name="Goodwin L."/>
            <person name="Pitluck S."/>
            <person name="Peters L."/>
            <person name="Mikhailova N."/>
            <person name="Munk A.C.C."/>
            <person name="Kyrpides N."/>
            <person name="Mavromatis K."/>
            <person name="Ivanova N."/>
            <person name="Brettin T."/>
            <person name="Detter J.C."/>
            <person name="Han C."/>
            <person name="Larimer F."/>
            <person name="Land M."/>
            <person name="Hauser L."/>
            <person name="Markowitz V."/>
            <person name="Cheng J.-F."/>
            <person name="Hugenholtz P."/>
            <person name="Woyke T."/>
            <person name="Wu D."/>
            <person name="Brambilla E."/>
            <person name="Klenk H.-P."/>
            <person name="Eisen J.A."/>
        </authorList>
    </citation>
    <scope>NUCLEOTIDE SEQUENCE [LARGE SCALE GENOMIC DNA]</scope>
    <source>
        <strain evidence="8">DSM 18391 / NRRL B-41598 / KBS 63</strain>
    </source>
</reference>
<dbReference type="EMBL" id="CP003379">
    <property type="protein sequence ID" value="AFL90053.1"/>
    <property type="molecule type" value="Genomic_DNA"/>
</dbReference>
<dbReference type="PIRSF" id="PIRSF000157">
    <property type="entry name" value="Oxoglu_dh_E1"/>
    <property type="match status" value="1"/>
</dbReference>
<dbReference type="NCBIfam" id="TIGR00239">
    <property type="entry name" value="2oxo_dh_E1"/>
    <property type="match status" value="1"/>
</dbReference>
<dbReference type="Pfam" id="PF16870">
    <property type="entry name" value="OxoGdeHyase_C"/>
    <property type="match status" value="1"/>
</dbReference>
<proteinExistence type="predicted"/>
<dbReference type="EC" id="1.2.4.2" evidence="3"/>
<comment type="cofactor">
    <cofactor evidence="1">
        <name>thiamine diphosphate</name>
        <dbReference type="ChEBI" id="CHEBI:58937"/>
    </cofactor>
</comment>
<dbReference type="Pfam" id="PF02779">
    <property type="entry name" value="Transket_pyr"/>
    <property type="match status" value="1"/>
</dbReference>
<dbReference type="Proteomes" id="UP000006056">
    <property type="component" value="Chromosome"/>
</dbReference>
<evidence type="ECO:0000256" key="3">
    <source>
        <dbReference type="ARBA" id="ARBA00012280"/>
    </source>
</evidence>
<dbReference type="SMART" id="SM00861">
    <property type="entry name" value="Transket_pyr"/>
    <property type="match status" value="1"/>
</dbReference>
<dbReference type="SUPFAM" id="SSF52518">
    <property type="entry name" value="Thiamin diphosphate-binding fold (THDP-binding)"/>
    <property type="match status" value="2"/>
</dbReference>
<dbReference type="Gene3D" id="3.40.50.12470">
    <property type="match status" value="1"/>
</dbReference>
<dbReference type="GO" id="GO:0030976">
    <property type="term" value="F:thiamine pyrophosphate binding"/>
    <property type="evidence" value="ECO:0007669"/>
    <property type="project" value="InterPro"/>
</dbReference>
<name>I3ZLD5_TERRK</name>
<dbReference type="InterPro" id="IPR005475">
    <property type="entry name" value="Transketolase-like_Pyr-bd"/>
</dbReference>
<keyword evidence="8" id="KW-1185">Reference proteome</keyword>
<dbReference type="NCBIfam" id="NF008907">
    <property type="entry name" value="PRK12270.1"/>
    <property type="match status" value="1"/>
</dbReference>
<dbReference type="RefSeq" id="WP_014787313.1">
    <property type="nucleotide sequence ID" value="NC_018014.1"/>
</dbReference>
<dbReference type="OrthoDB" id="9759785at2"/>
<evidence type="ECO:0000259" key="6">
    <source>
        <dbReference type="SMART" id="SM00861"/>
    </source>
</evidence>
<gene>
    <name evidence="7" type="ordered locus">Terro_3844</name>
</gene>
<dbReference type="GO" id="GO:0045252">
    <property type="term" value="C:oxoglutarate dehydrogenase complex"/>
    <property type="evidence" value="ECO:0007669"/>
    <property type="project" value="TreeGrafter"/>
</dbReference>
<dbReference type="NCBIfam" id="NF006914">
    <property type="entry name" value="PRK09404.1"/>
    <property type="match status" value="1"/>
</dbReference>
<dbReference type="InterPro" id="IPR001017">
    <property type="entry name" value="DH_E1"/>
</dbReference>
<comment type="function">
    <text evidence="2">E1 component of the 2-oxoglutarate dehydrogenase (OGDH) complex which catalyzes the decarboxylation of 2-oxoglutarate, the first step in the conversion of 2-oxoglutarate to succinyl-CoA and CO(2).</text>
</comment>
<feature type="domain" description="Transketolase-like pyrimidine-binding" evidence="6">
    <location>
        <begin position="505"/>
        <end position="698"/>
    </location>
</feature>
<dbReference type="InterPro" id="IPR042179">
    <property type="entry name" value="KGD_C_sf"/>
</dbReference>
<dbReference type="STRING" id="926566.Terro_3844"/>
<dbReference type="Pfam" id="PF00676">
    <property type="entry name" value="E1_dh"/>
    <property type="match status" value="1"/>
</dbReference>
<dbReference type="PANTHER" id="PTHR23152">
    <property type="entry name" value="2-OXOGLUTARATE DEHYDROGENASE"/>
    <property type="match status" value="1"/>
</dbReference>
<dbReference type="PANTHER" id="PTHR23152:SF4">
    <property type="entry name" value="2-OXOADIPATE DEHYDROGENASE COMPLEX COMPONENT E1"/>
    <property type="match status" value="1"/>
</dbReference>
<dbReference type="Gene3D" id="3.40.50.11610">
    <property type="entry name" value="Multifunctional 2-oxoglutarate metabolism enzyme, C-terminal domain"/>
    <property type="match status" value="1"/>
</dbReference>
<dbReference type="GO" id="GO:0006099">
    <property type="term" value="P:tricarboxylic acid cycle"/>
    <property type="evidence" value="ECO:0007669"/>
    <property type="project" value="TreeGrafter"/>
</dbReference>
<dbReference type="PATRIC" id="fig|926566.3.peg.3784"/>
<dbReference type="InterPro" id="IPR011603">
    <property type="entry name" value="2oxoglutarate_DH_E1"/>
</dbReference>
<evidence type="ECO:0000256" key="1">
    <source>
        <dbReference type="ARBA" id="ARBA00001964"/>
    </source>
</evidence>
<dbReference type="InterPro" id="IPR029061">
    <property type="entry name" value="THDP-binding"/>
</dbReference>
<evidence type="ECO:0000313" key="8">
    <source>
        <dbReference type="Proteomes" id="UP000006056"/>
    </source>
</evidence>
<evidence type="ECO:0000256" key="2">
    <source>
        <dbReference type="ARBA" id="ARBA00003906"/>
    </source>
</evidence>
<evidence type="ECO:0000313" key="7">
    <source>
        <dbReference type="EMBL" id="AFL90053.1"/>
    </source>
</evidence>
<dbReference type="KEGG" id="trs:Terro_3844"/>
<dbReference type="GO" id="GO:0005829">
    <property type="term" value="C:cytosol"/>
    <property type="evidence" value="ECO:0007669"/>
    <property type="project" value="TreeGrafter"/>
</dbReference>
<evidence type="ECO:0000256" key="4">
    <source>
        <dbReference type="ARBA" id="ARBA00023002"/>
    </source>
</evidence>
<sequence length="843" mass="93190">MANRAKSIGKAAAAAQTAAAATEETLSNPQLRTEVFEIFRRWGYLQATLDPLKQYLPAEPFPIDLPEGSDAIAEEARRYYCGNIALEFSHIASPEKREWLQQKMEQLPVETPQQQAQTLTGLIKADIFEQTIQQRYLGTKRFSLEGLTALIPYLDRTFEVSSALGVEVCHFAMNHRGRLNVMVNTVGRSAADIFTKFEDVDPRSHLGGGDVKYHQGATGTYTAPDGKNIKLHLASNPSHLEAVDPVIMGRARARQVRLGADGPKKVLPIIIHGDAAFAGQGIWAETLVLATINGYTVGGTIQIVVNNLLGFTAEPLESNSSRFATDMAKRLPIPIFHVNAEDPDAVVRVAAIAAEYRATFASDVVVDLIGYRRHGHSEVDDPTVTQPRRYAKIKETELLYKSYAKRIGVDAASEIKATSDKLLADQALGKEALHPPTLAELPDYWNKYKGGYLPQVDPAVTGLPVDEIKRLTSLITRTPEGFNVHPKVKALLKQRDEMGAGTKPFDYGTAELVAYASLLEKGTPVRLSGQDSQRGTFNQRHSFFTDVETEKRWSPLQNINANQGQFEAYNSMLSEAGVLGFEYGYSRDFPETLTLWEAQFGDFANGAQIIIDQFIAAGEAKWHLYSGVAMLLPHGYEGQGPEHSSARMERFLQLCATDNMYVTQPSNAAQYFHLLRRQALSEYRKPLVVFTPKSMLRHPDAISPIADFGAEHFQTVLADTEAKDPKRILVCSGKIGHNLRVERAKRGDYSTAIVFVEQLYPWPEEALAKALNMYPSAEEVVFVQEEPANMGALSYAYPLLKRTAGNRRVLRVSRSAAASPATGSAKAHELEEKMLLELALGKK</sequence>
<accession>I3ZLD5</accession>
<evidence type="ECO:0000256" key="5">
    <source>
        <dbReference type="ARBA" id="ARBA00023052"/>
    </source>
</evidence>
<dbReference type="InterPro" id="IPR031717">
    <property type="entry name" value="ODO-1/KGD_C"/>
</dbReference>
<dbReference type="Gene3D" id="3.40.50.970">
    <property type="match status" value="1"/>
</dbReference>
<dbReference type="AlphaFoldDB" id="I3ZLD5"/>